<dbReference type="OMA" id="HEACMEM"/>
<keyword evidence="1" id="KW-0677">Repeat</keyword>
<dbReference type="InterPro" id="IPR027728">
    <property type="entry name" value="Topless_fam"/>
</dbReference>
<dbReference type="PANTHER" id="PTHR44083:SF49">
    <property type="entry name" value="OS05G0240200 PROTEIN"/>
    <property type="match status" value="1"/>
</dbReference>
<feature type="domain" description="Disease resistance R13L4/SHOC-2-like LRR" evidence="4">
    <location>
        <begin position="110"/>
        <end position="494"/>
    </location>
</feature>
<dbReference type="Pfam" id="PF23559">
    <property type="entry name" value="WHD_DRP"/>
    <property type="match status" value="1"/>
</dbReference>
<evidence type="ECO:0000313" key="5">
    <source>
        <dbReference type="EMBL" id="KXG21335.1"/>
    </source>
</evidence>
<dbReference type="InterPro" id="IPR058922">
    <property type="entry name" value="WHD_DRP"/>
</dbReference>
<dbReference type="SUPFAM" id="SSF52047">
    <property type="entry name" value="RNI-like"/>
    <property type="match status" value="1"/>
</dbReference>
<dbReference type="InterPro" id="IPR055414">
    <property type="entry name" value="LRR_R13L4/SHOC2-like"/>
</dbReference>
<dbReference type="InterPro" id="IPR032675">
    <property type="entry name" value="LRR_dom_sf"/>
</dbReference>
<dbReference type="eggNOG" id="KOG4658">
    <property type="taxonomic scope" value="Eukaryota"/>
</dbReference>
<proteinExistence type="predicted"/>
<evidence type="ECO:0000256" key="2">
    <source>
        <dbReference type="PROSITE-ProRule" id="PRU00221"/>
    </source>
</evidence>
<evidence type="ECO:0000259" key="4">
    <source>
        <dbReference type="Pfam" id="PF23598"/>
    </source>
</evidence>
<dbReference type="PANTHER" id="PTHR44083">
    <property type="entry name" value="TOPLESS-RELATED PROTEIN 1-RELATED"/>
    <property type="match status" value="1"/>
</dbReference>
<protein>
    <submittedName>
        <fullName evidence="5">Uncharacterized protein</fullName>
    </submittedName>
</protein>
<dbReference type="SUPFAM" id="SSF50978">
    <property type="entry name" value="WD40 repeat-like"/>
    <property type="match status" value="1"/>
</dbReference>
<dbReference type="STRING" id="4558.A0A1B6P6R5"/>
<dbReference type="InterPro" id="IPR015943">
    <property type="entry name" value="WD40/YVTN_repeat-like_dom_sf"/>
</dbReference>
<dbReference type="Gene3D" id="2.130.10.10">
    <property type="entry name" value="YVTN repeat-like/Quinoprotein amine dehydrogenase"/>
    <property type="match status" value="1"/>
</dbReference>
<feature type="repeat" description="WD" evidence="2">
    <location>
        <begin position="710"/>
        <end position="751"/>
    </location>
</feature>
<gene>
    <name evidence="5" type="ORF">SORBI_3009G049600</name>
</gene>
<dbReference type="PROSITE" id="PS50294">
    <property type="entry name" value="WD_REPEATS_REGION"/>
    <property type="match status" value="1"/>
</dbReference>
<reference evidence="5 6" key="1">
    <citation type="journal article" date="2009" name="Nature">
        <title>The Sorghum bicolor genome and the diversification of grasses.</title>
        <authorList>
            <person name="Paterson A.H."/>
            <person name="Bowers J.E."/>
            <person name="Bruggmann R."/>
            <person name="Dubchak I."/>
            <person name="Grimwood J."/>
            <person name="Gundlach H."/>
            <person name="Haberer G."/>
            <person name="Hellsten U."/>
            <person name="Mitros T."/>
            <person name="Poliakov A."/>
            <person name="Schmutz J."/>
            <person name="Spannagl M."/>
            <person name="Tang H."/>
            <person name="Wang X."/>
            <person name="Wicker T."/>
            <person name="Bharti A.K."/>
            <person name="Chapman J."/>
            <person name="Feltus F.A."/>
            <person name="Gowik U."/>
            <person name="Grigoriev I.V."/>
            <person name="Lyons E."/>
            <person name="Maher C.A."/>
            <person name="Martis M."/>
            <person name="Narechania A."/>
            <person name="Otillar R.P."/>
            <person name="Penning B.W."/>
            <person name="Salamov A.A."/>
            <person name="Wang Y."/>
            <person name="Zhang L."/>
            <person name="Carpita N.C."/>
            <person name="Freeling M."/>
            <person name="Gingle A.R."/>
            <person name="Hash C.T."/>
            <person name="Keller B."/>
            <person name="Klein P."/>
            <person name="Kresovich S."/>
            <person name="McCann M.C."/>
            <person name="Ming R."/>
            <person name="Peterson D.G."/>
            <person name="Mehboob-ur-Rahman"/>
            <person name="Ware D."/>
            <person name="Westhoff P."/>
            <person name="Mayer K.F."/>
            <person name="Messing J."/>
            <person name="Rokhsar D.S."/>
        </authorList>
    </citation>
    <scope>NUCLEOTIDE SEQUENCE [LARGE SCALE GENOMIC DNA]</scope>
    <source>
        <strain evidence="6">cv. BTx623</strain>
    </source>
</reference>
<dbReference type="Pfam" id="PF23598">
    <property type="entry name" value="LRR_14"/>
    <property type="match status" value="1"/>
</dbReference>
<reference evidence="6" key="2">
    <citation type="journal article" date="2018" name="Plant J.">
        <title>The Sorghum bicolor reference genome: improved assembly, gene annotations, a transcriptome atlas, and signatures of genome organization.</title>
        <authorList>
            <person name="McCormick R.F."/>
            <person name="Truong S.K."/>
            <person name="Sreedasyam A."/>
            <person name="Jenkins J."/>
            <person name="Shu S."/>
            <person name="Sims D."/>
            <person name="Kennedy M."/>
            <person name="Amirebrahimi M."/>
            <person name="Weers B.D."/>
            <person name="McKinley B."/>
            <person name="Mattison A."/>
            <person name="Morishige D.T."/>
            <person name="Grimwood J."/>
            <person name="Schmutz J."/>
            <person name="Mullet J.E."/>
        </authorList>
    </citation>
    <scope>NUCLEOTIDE SEQUENCE [LARGE SCALE GENOMIC DNA]</scope>
    <source>
        <strain evidence="6">cv. BTx623</strain>
    </source>
</reference>
<evidence type="ECO:0000313" key="6">
    <source>
        <dbReference type="Proteomes" id="UP000000768"/>
    </source>
</evidence>
<dbReference type="Gramene" id="KXG21335">
    <property type="protein sequence ID" value="KXG21335"/>
    <property type="gene ID" value="SORBI_3009G049600"/>
</dbReference>
<keyword evidence="2" id="KW-0853">WD repeat</keyword>
<dbReference type="PROSITE" id="PS50082">
    <property type="entry name" value="WD_REPEATS_2"/>
    <property type="match status" value="1"/>
</dbReference>
<dbReference type="Proteomes" id="UP000000768">
    <property type="component" value="Chromosome 9"/>
</dbReference>
<dbReference type="GO" id="GO:0006355">
    <property type="term" value="P:regulation of DNA-templated transcription"/>
    <property type="evidence" value="ECO:0000318"/>
    <property type="project" value="GO_Central"/>
</dbReference>
<keyword evidence="6" id="KW-1185">Reference proteome</keyword>
<dbReference type="Pfam" id="PF00400">
    <property type="entry name" value="WD40"/>
    <property type="match status" value="1"/>
</dbReference>
<dbReference type="InterPro" id="IPR036322">
    <property type="entry name" value="WD40_repeat_dom_sf"/>
</dbReference>
<accession>A0A1B6P6R5</accession>
<organism evidence="5 6">
    <name type="scientific">Sorghum bicolor</name>
    <name type="common">Sorghum</name>
    <name type="synonym">Sorghum vulgare</name>
    <dbReference type="NCBI Taxonomy" id="4558"/>
    <lineage>
        <taxon>Eukaryota</taxon>
        <taxon>Viridiplantae</taxon>
        <taxon>Streptophyta</taxon>
        <taxon>Embryophyta</taxon>
        <taxon>Tracheophyta</taxon>
        <taxon>Spermatophyta</taxon>
        <taxon>Magnoliopsida</taxon>
        <taxon>Liliopsida</taxon>
        <taxon>Poales</taxon>
        <taxon>Poaceae</taxon>
        <taxon>PACMAD clade</taxon>
        <taxon>Panicoideae</taxon>
        <taxon>Andropogonodae</taxon>
        <taxon>Andropogoneae</taxon>
        <taxon>Sorghinae</taxon>
        <taxon>Sorghum</taxon>
    </lineage>
</organism>
<feature type="domain" description="Disease resistance protein winged helix" evidence="3">
    <location>
        <begin position="1"/>
        <end position="61"/>
    </location>
</feature>
<dbReference type="AlphaFoldDB" id="A0A1B6P6R5"/>
<name>A0A1B6P6R5_SORBI</name>
<evidence type="ECO:0000256" key="1">
    <source>
        <dbReference type="ARBA" id="ARBA00022737"/>
    </source>
</evidence>
<sequence>MWIAEDFISKEQAAAEGLGLFELGERCFNELINRSMIQAQETEHGGYVDACSVHDMVLDLIHQVSSEQNFVTVFNGGERQKLQGSISRRVALQCVEEHDAGQLANIAVDKVRSIFASRCDFCALSPRLPFLRVVEMVNCHALDGNCIENLPEDYLGSLLHLRYLRQDISQLPREARYLRFLQTLEVPNDWTKELPEEVGLLTQLLCLRCPATRVPAGLIGKLTSLQELCIWCEADEDAAMRFVKELGQLRELRVLRAFIRGFRISESIGSALLESLGHQHNIQELEIKSVSFEYLVSDSGSLTCRHLRFLHLDSMVFAGLPAWINSSLAPNLSYLDVRVVAVKDQDMETLAKLPELSCLILRSSDTVTKSVVSIKIRTDEGVVYFRKLRIIKIYGPSIWFDLCGSECNSSRVASSNTFMPSLESLEFHVRVRSLKDENLHLGFDKLLGFQNIGTSSLQRVIAEVDCEDASICEVDEAEAALKHAATVHPKHPTVLSNRINGEMLSRYHEACMEMSRAPELVTEAWKLADIVGSEHIQILRMPDPEASPSKVMRLLYTDNGMELLALCSNAVHKLWKWEQSDKNPRGELSKSVPPVLWQPENGILMTNNTTNGNNPEEATACIALSKDDSYLVSASGGKVSLFNMKTFKVMATFTSPPPAATFLAFDQKRNLSIIFIGTEKGDLSIIFIEESSIQLYHIQNLQLLENKIVLKVHRTKITGLAFSHSKKVFVSSGADAQLCVWGLKDGKMVTSRYIRPPSNLSGALVGDTMVQFHYDEIHLLVVHESQLSIYDWQLECLCSWFPRDVLRAPISSAVYSLGCLLVYAGFRDGAIGIFEAESLTLQCRIAPSAYIPSSISSRGETIYPTVVATHPWKPNQIAVGMSDGAVHVLEPLHTDDRQVGSDASSE</sequence>
<dbReference type="EMBL" id="CM000768">
    <property type="protein sequence ID" value="KXG21335.1"/>
    <property type="molecule type" value="Genomic_DNA"/>
</dbReference>
<dbReference type="SMART" id="SM00320">
    <property type="entry name" value="WD40"/>
    <property type="match status" value="3"/>
</dbReference>
<dbReference type="Gene3D" id="3.80.10.10">
    <property type="entry name" value="Ribonuclease Inhibitor"/>
    <property type="match status" value="1"/>
</dbReference>
<dbReference type="InterPro" id="IPR001680">
    <property type="entry name" value="WD40_rpt"/>
</dbReference>
<evidence type="ECO:0000259" key="3">
    <source>
        <dbReference type="Pfam" id="PF23559"/>
    </source>
</evidence>
<dbReference type="InParanoid" id="A0A1B6P6R5"/>